<dbReference type="GO" id="GO:0003924">
    <property type="term" value="F:GTPase activity"/>
    <property type="evidence" value="ECO:0000318"/>
    <property type="project" value="GO_Central"/>
</dbReference>
<organism evidence="4 5">
    <name type="scientific">Dictyostelium purpureum</name>
    <name type="common">Slime mold</name>
    <dbReference type="NCBI Taxonomy" id="5786"/>
    <lineage>
        <taxon>Eukaryota</taxon>
        <taxon>Amoebozoa</taxon>
        <taxon>Evosea</taxon>
        <taxon>Eumycetozoa</taxon>
        <taxon>Dictyostelia</taxon>
        <taxon>Dictyosteliales</taxon>
        <taxon>Dictyosteliaceae</taxon>
        <taxon>Dictyostelium</taxon>
    </lineage>
</organism>
<evidence type="ECO:0000313" key="5">
    <source>
        <dbReference type="Proteomes" id="UP000001064"/>
    </source>
</evidence>
<dbReference type="GO" id="GO:0019003">
    <property type="term" value="F:GDP binding"/>
    <property type="evidence" value="ECO:0000318"/>
    <property type="project" value="GO_Central"/>
</dbReference>
<dbReference type="InParanoid" id="F0ZCF5"/>
<evidence type="ECO:0000256" key="1">
    <source>
        <dbReference type="ARBA" id="ARBA00022741"/>
    </source>
</evidence>
<accession>F0ZCF5</accession>
<dbReference type="Proteomes" id="UP000001064">
    <property type="component" value="Unassembled WGS sequence"/>
</dbReference>
<evidence type="ECO:0000256" key="3">
    <source>
        <dbReference type="SAM" id="MobiDB-lite"/>
    </source>
</evidence>
<proteinExistence type="predicted"/>
<dbReference type="RefSeq" id="XP_003285115.1">
    <property type="nucleotide sequence ID" value="XM_003285067.1"/>
</dbReference>
<dbReference type="GO" id="GO:0007264">
    <property type="term" value="P:small GTPase-mediated signal transduction"/>
    <property type="evidence" value="ECO:0000318"/>
    <property type="project" value="GO_Central"/>
</dbReference>
<protein>
    <submittedName>
        <fullName evidence="4">Uncharacterized protein</fullName>
    </submittedName>
</protein>
<dbReference type="Pfam" id="PF00071">
    <property type="entry name" value="Ras"/>
    <property type="match status" value="1"/>
</dbReference>
<dbReference type="STRING" id="5786.F0ZCF5"/>
<dbReference type="EMBL" id="GL870978">
    <property type="protein sequence ID" value="EGC38358.1"/>
    <property type="molecule type" value="Genomic_DNA"/>
</dbReference>
<dbReference type="AlphaFoldDB" id="F0ZCF5"/>
<evidence type="ECO:0000313" key="4">
    <source>
        <dbReference type="EMBL" id="EGC38358.1"/>
    </source>
</evidence>
<dbReference type="Gene3D" id="3.40.50.300">
    <property type="entry name" value="P-loop containing nucleotide triphosphate hydrolases"/>
    <property type="match status" value="1"/>
</dbReference>
<dbReference type="KEGG" id="dpp:DICPUDRAFT_148955"/>
<dbReference type="GeneID" id="10502255"/>
<dbReference type="InterPro" id="IPR027417">
    <property type="entry name" value="P-loop_NTPase"/>
</dbReference>
<dbReference type="GO" id="GO:0005886">
    <property type="term" value="C:plasma membrane"/>
    <property type="evidence" value="ECO:0000318"/>
    <property type="project" value="GO_Central"/>
</dbReference>
<evidence type="ECO:0000256" key="2">
    <source>
        <dbReference type="ARBA" id="ARBA00023134"/>
    </source>
</evidence>
<dbReference type="SUPFAM" id="SSF52540">
    <property type="entry name" value="P-loop containing nucleoside triphosphate hydrolases"/>
    <property type="match status" value="1"/>
</dbReference>
<dbReference type="VEuPathDB" id="AmoebaDB:DICPUDRAFT_148955"/>
<feature type="compositionally biased region" description="Basic and acidic residues" evidence="3">
    <location>
        <begin position="257"/>
        <end position="282"/>
    </location>
</feature>
<dbReference type="SMART" id="SM00173">
    <property type="entry name" value="RAS"/>
    <property type="match status" value="1"/>
</dbReference>
<feature type="region of interest" description="Disordered" evidence="3">
    <location>
        <begin position="257"/>
        <end position="302"/>
    </location>
</feature>
<keyword evidence="5" id="KW-1185">Reference proteome</keyword>
<dbReference type="InterPro" id="IPR020849">
    <property type="entry name" value="Small_GTPase_Ras-type"/>
</dbReference>
<keyword evidence="1" id="KW-0547">Nucleotide-binding</keyword>
<dbReference type="GO" id="GO:0005525">
    <property type="term" value="F:GTP binding"/>
    <property type="evidence" value="ECO:0000318"/>
    <property type="project" value="GO_Central"/>
</dbReference>
<dbReference type="PANTHER" id="PTHR24070">
    <property type="entry name" value="RAS, DI-RAS, AND RHEB FAMILY MEMBERS OF SMALL GTPASE SUPERFAMILY"/>
    <property type="match status" value="1"/>
</dbReference>
<dbReference type="CDD" id="cd00882">
    <property type="entry name" value="Ras_like_GTPase"/>
    <property type="match status" value="1"/>
</dbReference>
<dbReference type="InterPro" id="IPR001806">
    <property type="entry name" value="Small_GTPase"/>
</dbReference>
<name>F0ZCF5_DICPU</name>
<keyword evidence="2" id="KW-0342">GTP-binding</keyword>
<gene>
    <name evidence="4" type="ORF">DICPUDRAFT_148955</name>
</gene>
<sequence length="345" mass="40029">MRHFNVMIIGSHESGKSTIVNTFKEGFFLWDYNPTEDTNIVSKNYLQYQFNIFDMAIDSLNKKINLLAFEHCQMFIITFSLHVEKTRPYVKFYFELIKKIRKDFADIPIVIVGTMKDLYCTSSEQEIKDLLNDLGKKNIQFLTTSARSIESIELVFNNLLYQMYCIENFNSINNILNNFSNNQLNQSNNLNPSLNLSQTNNIINNINKELYNSINNNYNNSINNSITYSNSNNAIYSNGNSSCINSNYNINSNHNFKEREKEKEKDNNKENLKENINIEKHSNTSNHQKHYSPDTKKSLSSLSLNSATTTTTIVTTTTTTTTITKQKRIQWNDVHSKLNRLYSIK</sequence>
<reference evidence="5" key="1">
    <citation type="journal article" date="2011" name="Genome Biol.">
        <title>Comparative genomics of the social amoebae Dictyostelium discoideum and Dictyostelium purpureum.</title>
        <authorList>
            <consortium name="US DOE Joint Genome Institute (JGI-PGF)"/>
            <person name="Sucgang R."/>
            <person name="Kuo A."/>
            <person name="Tian X."/>
            <person name="Salerno W."/>
            <person name="Parikh A."/>
            <person name="Feasley C.L."/>
            <person name="Dalin E."/>
            <person name="Tu H."/>
            <person name="Huang E."/>
            <person name="Barry K."/>
            <person name="Lindquist E."/>
            <person name="Shapiro H."/>
            <person name="Bruce D."/>
            <person name="Schmutz J."/>
            <person name="Salamov A."/>
            <person name="Fey P."/>
            <person name="Gaudet P."/>
            <person name="Anjard C."/>
            <person name="Babu M.M."/>
            <person name="Basu S."/>
            <person name="Bushmanova Y."/>
            <person name="van der Wel H."/>
            <person name="Katoh-Kurasawa M."/>
            <person name="Dinh C."/>
            <person name="Coutinho P.M."/>
            <person name="Saito T."/>
            <person name="Elias M."/>
            <person name="Schaap P."/>
            <person name="Kay R.R."/>
            <person name="Henrissat B."/>
            <person name="Eichinger L."/>
            <person name="Rivero F."/>
            <person name="Putnam N.H."/>
            <person name="West C.M."/>
            <person name="Loomis W.F."/>
            <person name="Chisholm R.L."/>
            <person name="Shaulsky G."/>
            <person name="Strassmann J.E."/>
            <person name="Queller D.C."/>
            <person name="Kuspa A."/>
            <person name="Grigoriev I.V."/>
        </authorList>
    </citation>
    <scope>NUCLEOTIDE SEQUENCE [LARGE SCALE GENOMIC DNA]</scope>
    <source>
        <strain evidence="5">QSDP1</strain>
    </source>
</reference>
<dbReference type="PRINTS" id="PR00449">
    <property type="entry name" value="RASTRNSFRMNG"/>
</dbReference>